<comment type="catalytic activity">
    <reaction evidence="1 15 16">
        <text>(2R,3S)-3-isopropylmalate + NAD(+) = 4-methyl-2-oxopentanoate + CO2 + NADH</text>
        <dbReference type="Rhea" id="RHEA:32271"/>
        <dbReference type="ChEBI" id="CHEBI:16526"/>
        <dbReference type="ChEBI" id="CHEBI:17865"/>
        <dbReference type="ChEBI" id="CHEBI:35121"/>
        <dbReference type="ChEBI" id="CHEBI:57540"/>
        <dbReference type="ChEBI" id="CHEBI:57945"/>
        <dbReference type="EC" id="1.1.1.85"/>
    </reaction>
</comment>
<feature type="domain" description="Isopropylmalate dehydrogenase-like" evidence="17">
    <location>
        <begin position="4"/>
        <end position="352"/>
    </location>
</feature>
<sequence length="369" mass="39603">MRLKIAVLAGDGIGPEVTREATNVLRAVAELGGHDFTFVDGLIGGIAITETGSPLPTATLDAALDSDAVLLGAVGDNKFNSLTPDKRPEAGLLQIRQALGGFANLRPSIAYKALSASSPLRPEVTENVDILFVRELLGGLYFGTPRSWNKETNEAVNTMRYTRDEVVRVARVAFELAGKRRKKVTSVDKANVLEVSQLWRATVTEVAKDYPDVTLEHQLVDSMAMHIMNIPRNFDVVLTENLFGDILSDEAGVITGSLGMLPSATIGGAVNLYEPVHGSAPDIAGTGKANPLGAILTAAMILRYSANLEQDARAIEQAVHRVLDAGYRTADIARGHMSGQQTVTTQEMGKRVHQALAESIDRRQSMHGV</sequence>
<keyword evidence="10 15" id="KW-0479">Metal-binding</keyword>
<accession>A0AAU7CZV4</accession>
<comment type="subcellular location">
    <subcellularLocation>
        <location evidence="3 15">Cytoplasm</location>
    </subcellularLocation>
</comment>
<feature type="binding site" evidence="15">
    <location>
        <position position="221"/>
    </location>
    <ligand>
        <name>Mg(2+)</name>
        <dbReference type="ChEBI" id="CHEBI:18420"/>
    </ligand>
</feature>
<evidence type="ECO:0000256" key="13">
    <source>
        <dbReference type="ARBA" id="ARBA00023027"/>
    </source>
</evidence>
<dbReference type="AlphaFoldDB" id="A0AAU7CZV4"/>
<evidence type="ECO:0000256" key="4">
    <source>
        <dbReference type="ARBA" id="ARBA00004762"/>
    </source>
</evidence>
<dbReference type="NCBIfam" id="TIGR00169">
    <property type="entry name" value="leuB"/>
    <property type="match status" value="1"/>
</dbReference>
<proteinExistence type="inferred from homology"/>
<comment type="cofactor">
    <cofactor evidence="15 16">
        <name>Mg(2+)</name>
        <dbReference type="ChEBI" id="CHEBI:18420"/>
    </cofactor>
    <cofactor evidence="15 16">
        <name>Mn(2+)</name>
        <dbReference type="ChEBI" id="CHEBI:29035"/>
    </cofactor>
    <text evidence="15 16">Binds 1 Mg(2+) or Mn(2+) ion per subunit.</text>
</comment>
<keyword evidence="14 15" id="KW-0100">Branched-chain amino acid biosynthesis</keyword>
<evidence type="ECO:0000256" key="3">
    <source>
        <dbReference type="ARBA" id="ARBA00004496"/>
    </source>
</evidence>
<evidence type="ECO:0000256" key="5">
    <source>
        <dbReference type="ARBA" id="ARBA00008319"/>
    </source>
</evidence>
<dbReference type="PANTHER" id="PTHR42979:SF1">
    <property type="entry name" value="3-ISOPROPYLMALATE DEHYDROGENASE"/>
    <property type="match status" value="1"/>
</dbReference>
<dbReference type="SUPFAM" id="SSF53659">
    <property type="entry name" value="Isocitrate/Isopropylmalate dehydrogenase-like"/>
    <property type="match status" value="1"/>
</dbReference>
<evidence type="ECO:0000256" key="14">
    <source>
        <dbReference type="ARBA" id="ARBA00023304"/>
    </source>
</evidence>
<evidence type="ECO:0000256" key="12">
    <source>
        <dbReference type="ARBA" id="ARBA00023002"/>
    </source>
</evidence>
<dbReference type="GO" id="GO:0051287">
    <property type="term" value="F:NAD binding"/>
    <property type="evidence" value="ECO:0007669"/>
    <property type="project" value="InterPro"/>
</dbReference>
<keyword evidence="15" id="KW-0464">Manganese</keyword>
<accession>A0AAU7DAG2</accession>
<dbReference type="EMBL" id="CP121194">
    <property type="protein sequence ID" value="XBH10934.1"/>
    <property type="molecule type" value="Genomic_DNA"/>
</dbReference>
<dbReference type="InterPro" id="IPR024084">
    <property type="entry name" value="IsoPropMal-DH-like_dom"/>
</dbReference>
<feature type="binding site" evidence="15">
    <location>
        <position position="96"/>
    </location>
    <ligand>
        <name>substrate</name>
    </ligand>
</feature>
<evidence type="ECO:0000256" key="15">
    <source>
        <dbReference type="HAMAP-Rule" id="MF_01033"/>
    </source>
</evidence>
<dbReference type="KEGG" id="epl:P4G45_04205"/>
<dbReference type="InterPro" id="IPR019818">
    <property type="entry name" value="IsoCit/isopropylmalate_DH_CS"/>
</dbReference>
<evidence type="ECO:0000256" key="6">
    <source>
        <dbReference type="ARBA" id="ARBA00011738"/>
    </source>
</evidence>
<feature type="binding site" evidence="15">
    <location>
        <position position="245"/>
    </location>
    <ligand>
        <name>Mg(2+)</name>
        <dbReference type="ChEBI" id="CHEBI:18420"/>
    </ligand>
</feature>
<keyword evidence="13 15" id="KW-0520">NAD</keyword>
<evidence type="ECO:0000259" key="17">
    <source>
        <dbReference type="SMART" id="SM01329"/>
    </source>
</evidence>
<comment type="function">
    <text evidence="15 16">Catalyzes the oxidation of 3-carboxy-2-hydroxy-4-methylpentanoate (3-isopropylmalate) to 3-carboxy-4-methyl-2-oxopentanoate. The product decarboxylates to 4-methyl-2 oxopentanoate.</text>
</comment>
<evidence type="ECO:0000256" key="7">
    <source>
        <dbReference type="ARBA" id="ARBA00022430"/>
    </source>
</evidence>
<comment type="subunit">
    <text evidence="6 15 16">Homodimer.</text>
</comment>
<dbReference type="Pfam" id="PF00180">
    <property type="entry name" value="Iso_dh"/>
    <property type="match status" value="1"/>
</dbReference>
<evidence type="ECO:0000313" key="18">
    <source>
        <dbReference type="EMBL" id="XBH10934.1"/>
    </source>
</evidence>
<dbReference type="InterPro" id="IPR004429">
    <property type="entry name" value="Isopropylmalate_DH"/>
</dbReference>
<dbReference type="GO" id="GO:0003862">
    <property type="term" value="F:3-isopropylmalate dehydrogenase activity"/>
    <property type="evidence" value="ECO:0007669"/>
    <property type="project" value="UniProtKB-UniRule"/>
</dbReference>
<feature type="binding site" evidence="15">
    <location>
        <begin position="278"/>
        <end position="290"/>
    </location>
    <ligand>
        <name>NAD(+)</name>
        <dbReference type="ChEBI" id="CHEBI:57540"/>
    </ligand>
</feature>
<comment type="similarity">
    <text evidence="5 15">Belongs to the isocitrate and isopropylmalate dehydrogenases family. LeuB type 1 subfamily.</text>
</comment>
<keyword evidence="11 15" id="KW-0460">Magnesium</keyword>
<evidence type="ECO:0000256" key="8">
    <source>
        <dbReference type="ARBA" id="ARBA00022490"/>
    </source>
</evidence>
<dbReference type="EC" id="1.1.1.85" evidence="15"/>
<feature type="binding site" evidence="15">
    <location>
        <position position="221"/>
    </location>
    <ligand>
        <name>substrate</name>
    </ligand>
</feature>
<name>A0AAU7CZV4_9BACT</name>
<keyword evidence="9 15" id="KW-0028">Amino-acid biosynthesis</keyword>
<dbReference type="SMART" id="SM01329">
    <property type="entry name" value="Iso_dh"/>
    <property type="match status" value="1"/>
</dbReference>
<evidence type="ECO:0000256" key="10">
    <source>
        <dbReference type="ARBA" id="ARBA00022723"/>
    </source>
</evidence>
<dbReference type="GO" id="GO:0000287">
    <property type="term" value="F:magnesium ion binding"/>
    <property type="evidence" value="ECO:0007669"/>
    <property type="project" value="InterPro"/>
</dbReference>
<comment type="cofactor">
    <cofactor evidence="2">
        <name>Mn(2+)</name>
        <dbReference type="ChEBI" id="CHEBI:29035"/>
    </cofactor>
</comment>
<dbReference type="EMBL" id="CP121195">
    <property type="protein sequence ID" value="XBH14361.1"/>
    <property type="molecule type" value="Genomic_DNA"/>
</dbReference>
<keyword evidence="12 15" id="KW-0560">Oxidoreductase</keyword>
<evidence type="ECO:0000256" key="2">
    <source>
        <dbReference type="ARBA" id="ARBA00001936"/>
    </source>
</evidence>
<dbReference type="RefSeq" id="WP_348268423.1">
    <property type="nucleotide sequence ID" value="NZ_CP121194.1"/>
</dbReference>
<dbReference type="Gene3D" id="3.40.718.10">
    <property type="entry name" value="Isopropylmalate Dehydrogenase"/>
    <property type="match status" value="1"/>
</dbReference>
<dbReference type="PROSITE" id="PS00470">
    <property type="entry name" value="IDH_IMDH"/>
    <property type="match status" value="1"/>
</dbReference>
<evidence type="ECO:0000256" key="11">
    <source>
        <dbReference type="ARBA" id="ARBA00022842"/>
    </source>
</evidence>
<feature type="binding site" evidence="15">
    <location>
        <position position="249"/>
    </location>
    <ligand>
        <name>Mg(2+)</name>
        <dbReference type="ChEBI" id="CHEBI:18420"/>
    </ligand>
</feature>
<dbReference type="PANTHER" id="PTHR42979">
    <property type="entry name" value="3-ISOPROPYLMALATE DEHYDROGENASE"/>
    <property type="match status" value="1"/>
</dbReference>
<evidence type="ECO:0000256" key="9">
    <source>
        <dbReference type="ARBA" id="ARBA00022605"/>
    </source>
</evidence>
<dbReference type="GO" id="GO:0005829">
    <property type="term" value="C:cytosol"/>
    <property type="evidence" value="ECO:0007669"/>
    <property type="project" value="TreeGrafter"/>
</dbReference>
<feature type="binding site" evidence="15">
    <location>
        <position position="134"/>
    </location>
    <ligand>
        <name>substrate</name>
    </ligand>
</feature>
<feature type="site" description="Important for catalysis" evidence="15">
    <location>
        <position position="141"/>
    </location>
</feature>
<protein>
    <recommendedName>
        <fullName evidence="15">3-isopropylmalate dehydrogenase</fullName>
        <ecNumber evidence="15">1.1.1.85</ecNumber>
    </recommendedName>
    <alternativeName>
        <fullName evidence="15">3-IPM-DH</fullName>
    </alternativeName>
    <alternativeName>
        <fullName evidence="15">Beta-IPM dehydrogenase</fullName>
        <shortName evidence="15">IMDH</shortName>
    </alternativeName>
</protein>
<keyword evidence="7 15" id="KW-0432">Leucine biosynthesis</keyword>
<comment type="pathway">
    <text evidence="4 15 16">Amino-acid biosynthesis; L-leucine biosynthesis; L-leucine from 3-methyl-2-oxobutanoate: step 3/4.</text>
</comment>
<reference evidence="18" key="1">
    <citation type="submission" date="2023-03" db="EMBL/GenBank/DDBJ databases">
        <title>Edaphobacter sp.</title>
        <authorList>
            <person name="Huber K.J."/>
            <person name="Papendorf J."/>
            <person name="Pilke C."/>
            <person name="Bunk B."/>
            <person name="Sproeer C."/>
            <person name="Pester M."/>
        </authorList>
    </citation>
    <scope>NUCLEOTIDE SEQUENCE</scope>
    <source>
        <strain evidence="18">DSM 109919</strain>
        <strain evidence="19">DSM 109920</strain>
    </source>
</reference>
<dbReference type="FunFam" id="3.40.718.10:FF:000028">
    <property type="entry name" value="3-isopropylmalate dehydrogenase"/>
    <property type="match status" value="1"/>
</dbReference>
<keyword evidence="8 15" id="KW-0963">Cytoplasm</keyword>
<organism evidence="18">
    <name type="scientific">Edaphobacter paludis</name>
    <dbReference type="NCBI Taxonomy" id="3035702"/>
    <lineage>
        <taxon>Bacteria</taxon>
        <taxon>Pseudomonadati</taxon>
        <taxon>Acidobacteriota</taxon>
        <taxon>Terriglobia</taxon>
        <taxon>Terriglobales</taxon>
        <taxon>Acidobacteriaceae</taxon>
        <taxon>Edaphobacter</taxon>
    </lineage>
</organism>
<dbReference type="GO" id="GO:0009098">
    <property type="term" value="P:L-leucine biosynthetic process"/>
    <property type="evidence" value="ECO:0007669"/>
    <property type="project" value="UniProtKB-UniRule"/>
</dbReference>
<comment type="caution">
    <text evidence="15">Lacks conserved residue(s) required for the propagation of feature annotation.</text>
</comment>
<evidence type="ECO:0000313" key="19">
    <source>
        <dbReference type="EMBL" id="XBH14361.1"/>
    </source>
</evidence>
<evidence type="ECO:0000256" key="16">
    <source>
        <dbReference type="RuleBase" id="RU004445"/>
    </source>
</evidence>
<feature type="binding site" evidence="15">
    <location>
        <position position="106"/>
    </location>
    <ligand>
        <name>substrate</name>
    </ligand>
</feature>
<gene>
    <name evidence="15 18" type="primary">leuB</name>
    <name evidence="18" type="ORF">P4G45_04205</name>
    <name evidence="19" type="ORF">P8936_04170</name>
</gene>
<feature type="site" description="Important for catalysis" evidence="15">
    <location>
        <position position="189"/>
    </location>
</feature>
<dbReference type="HAMAP" id="MF_01033">
    <property type="entry name" value="LeuB_type1"/>
    <property type="match status" value="1"/>
</dbReference>
<evidence type="ECO:0000256" key="1">
    <source>
        <dbReference type="ARBA" id="ARBA00000624"/>
    </source>
</evidence>